<name>A0A485MYU9_LYNPA</name>
<reference evidence="1 2" key="1">
    <citation type="submission" date="2019-01" db="EMBL/GenBank/DDBJ databases">
        <authorList>
            <person name="Alioto T."/>
            <person name="Alioto T."/>
        </authorList>
    </citation>
    <scope>NUCLEOTIDE SEQUENCE [LARGE SCALE GENOMIC DNA]</scope>
</reference>
<proteinExistence type="predicted"/>
<dbReference type="AlphaFoldDB" id="A0A485MYU9"/>
<accession>A0A485MYU9</accession>
<gene>
    <name evidence="1" type="ORF">LYPA_23C006001</name>
</gene>
<sequence>MESDWNQVRVEFYDRHKMTFALFLETVEPVVESQGSGIFSFVWQQVLFPGKAQWCFSWAQQEARGGHTRPFGTDAGRASRTGHPWAATLELRKWCLFNYPELLCKARCGHCDKSAEVE</sequence>
<dbReference type="EMBL" id="CAAGRJ010008351">
    <property type="protein sequence ID" value="VFV26090.1"/>
    <property type="molecule type" value="Genomic_DNA"/>
</dbReference>
<evidence type="ECO:0000313" key="1">
    <source>
        <dbReference type="EMBL" id="VFV26090.1"/>
    </source>
</evidence>
<protein>
    <submittedName>
        <fullName evidence="1">Uncharacterized protein</fullName>
    </submittedName>
</protein>
<organism evidence="1 2">
    <name type="scientific">Lynx pardinus</name>
    <name type="common">Iberian lynx</name>
    <name type="synonym">Felis pardina</name>
    <dbReference type="NCBI Taxonomy" id="191816"/>
    <lineage>
        <taxon>Eukaryota</taxon>
        <taxon>Metazoa</taxon>
        <taxon>Chordata</taxon>
        <taxon>Craniata</taxon>
        <taxon>Vertebrata</taxon>
        <taxon>Euteleostomi</taxon>
        <taxon>Mammalia</taxon>
        <taxon>Eutheria</taxon>
        <taxon>Laurasiatheria</taxon>
        <taxon>Carnivora</taxon>
        <taxon>Feliformia</taxon>
        <taxon>Felidae</taxon>
        <taxon>Felinae</taxon>
        <taxon>Lynx</taxon>
    </lineage>
</organism>
<evidence type="ECO:0000313" key="2">
    <source>
        <dbReference type="Proteomes" id="UP000386466"/>
    </source>
</evidence>
<keyword evidence="2" id="KW-1185">Reference proteome</keyword>
<dbReference type="Proteomes" id="UP000386466">
    <property type="component" value="Unassembled WGS sequence"/>
</dbReference>